<evidence type="ECO:0000313" key="2">
    <source>
        <dbReference type="EMBL" id="MPL89771.1"/>
    </source>
</evidence>
<proteinExistence type="predicted"/>
<sequence length="569" mass="62365">MHLQILQRAIRLHVGDDLVDRRLLGRTLRVDPGGVAVARILPDHGETALRVSDLTEHDRQVGHHCIDIARGQRGEHRAGIVEHREPGIGQILLNPVHHDRAGLRAEFRGLDAVFGHRRIRAGGDPEGAVGIGRREIDHLLARLGHRDQCQRDVEIPVLAGDDRVEGGILQHHLVEPEAVGDVHRHAELAPAGDAVFGIAVELAHRGQVDDDGELAGNRGGDRLRAALAVELAVAIALGRQSGSRDTQHCAKGEAEDLCSRLHVSLLLVLVLVGSVGDRRANADGLEVKLLQMAGDGARRAGPDRNARDPDHRGDEARGRGLERLGGSLCLRRREGTFVEREPMRRTQPQERLPGAAGQRDPRVRPRHHLPRSGDDIGRRRGPLGHHSVLAEPDVIAALAPRRRLREHLPQKHHRLDVAALPARVGREIHLDALTLRRGVVERLCLGEPDQRRGDVLGPQEIAICDAARHLQIDHAFAQAVARDQLVLDPRDLLPRGGHRNTELAERALQPCKVKIVVDHPAVEDRGHLVDGVTEQRAAIEDTDRRARLGNEASVAVDGSAHVMHQFDLG</sequence>
<organism evidence="2">
    <name type="scientific">bioreactor metagenome</name>
    <dbReference type="NCBI Taxonomy" id="1076179"/>
    <lineage>
        <taxon>unclassified sequences</taxon>
        <taxon>metagenomes</taxon>
        <taxon>ecological metagenomes</taxon>
    </lineage>
</organism>
<reference evidence="2" key="1">
    <citation type="submission" date="2019-08" db="EMBL/GenBank/DDBJ databases">
        <authorList>
            <person name="Kucharzyk K."/>
            <person name="Murdoch R.W."/>
            <person name="Higgins S."/>
            <person name="Loffler F."/>
        </authorList>
    </citation>
    <scope>NUCLEOTIDE SEQUENCE</scope>
</reference>
<protein>
    <submittedName>
        <fullName evidence="2">Uncharacterized protein</fullName>
    </submittedName>
</protein>
<feature type="compositionally biased region" description="Basic and acidic residues" evidence="1">
    <location>
        <begin position="338"/>
        <end position="348"/>
    </location>
</feature>
<dbReference type="AlphaFoldDB" id="A0A644VEQ5"/>
<feature type="compositionally biased region" description="Basic and acidic residues" evidence="1">
    <location>
        <begin position="296"/>
        <end position="319"/>
    </location>
</feature>
<accession>A0A644VEQ5</accession>
<evidence type="ECO:0000256" key="1">
    <source>
        <dbReference type="SAM" id="MobiDB-lite"/>
    </source>
</evidence>
<dbReference type="EMBL" id="VSSQ01000287">
    <property type="protein sequence ID" value="MPL89771.1"/>
    <property type="molecule type" value="Genomic_DNA"/>
</dbReference>
<name>A0A644VEQ5_9ZZZZ</name>
<feature type="region of interest" description="Disordered" evidence="1">
    <location>
        <begin position="338"/>
        <end position="385"/>
    </location>
</feature>
<gene>
    <name evidence="2" type="ORF">SDC9_35813</name>
</gene>
<feature type="region of interest" description="Disordered" evidence="1">
    <location>
        <begin position="295"/>
        <end position="319"/>
    </location>
</feature>
<comment type="caution">
    <text evidence="2">The sequence shown here is derived from an EMBL/GenBank/DDBJ whole genome shotgun (WGS) entry which is preliminary data.</text>
</comment>